<dbReference type="Gene3D" id="3.40.50.1820">
    <property type="entry name" value="alpha/beta hydrolase"/>
    <property type="match status" value="1"/>
</dbReference>
<feature type="active site" evidence="3">
    <location>
        <position position="357"/>
    </location>
</feature>
<evidence type="ECO:0000313" key="6">
    <source>
        <dbReference type="EMBL" id="KAA0165906.1"/>
    </source>
</evidence>
<evidence type="ECO:0000259" key="5">
    <source>
        <dbReference type="Pfam" id="PF00561"/>
    </source>
</evidence>
<keyword evidence="2" id="KW-0808">Transferase</keyword>
<comment type="caution">
    <text evidence="6">The sequence shown here is derived from an EMBL/GenBank/DDBJ whole genome shotgun (WGS) entry which is preliminary data.</text>
</comment>
<evidence type="ECO:0000256" key="4">
    <source>
        <dbReference type="SAM" id="MobiDB-lite"/>
    </source>
</evidence>
<evidence type="ECO:0000256" key="3">
    <source>
        <dbReference type="PIRSR" id="PIRSR000443-1"/>
    </source>
</evidence>
<feature type="domain" description="AB hydrolase-1" evidence="5">
    <location>
        <begin position="96"/>
        <end position="236"/>
    </location>
</feature>
<reference evidence="6 7" key="1">
    <citation type="submission" date="2019-07" db="EMBL/GenBank/DDBJ databases">
        <title>Genomes of Cafeteria roenbergensis.</title>
        <authorList>
            <person name="Fischer M.G."/>
            <person name="Hackl T."/>
            <person name="Roman M."/>
        </authorList>
    </citation>
    <scope>NUCLEOTIDE SEQUENCE [LARGE SCALE GENOMIC DNA]</scope>
    <source>
        <strain evidence="6 7">RCC970-E3</strain>
    </source>
</reference>
<dbReference type="PIRSF" id="PIRSF000443">
    <property type="entry name" value="Homoser_Ac_trans"/>
    <property type="match status" value="1"/>
</dbReference>
<dbReference type="GO" id="GO:0009086">
    <property type="term" value="P:methionine biosynthetic process"/>
    <property type="evidence" value="ECO:0007669"/>
    <property type="project" value="TreeGrafter"/>
</dbReference>
<feature type="active site" description="Nucleophile" evidence="3">
    <location>
        <position position="162"/>
    </location>
</feature>
<dbReference type="InterPro" id="IPR008220">
    <property type="entry name" value="HAT_MetX-like"/>
</dbReference>
<dbReference type="InterPro" id="IPR029058">
    <property type="entry name" value="AB_hydrolase_fold"/>
</dbReference>
<gene>
    <name evidence="6" type="ORF">FNF28_03288</name>
</gene>
<dbReference type="Proteomes" id="UP000324907">
    <property type="component" value="Unassembled WGS sequence"/>
</dbReference>
<evidence type="ECO:0000313" key="7">
    <source>
        <dbReference type="Proteomes" id="UP000324907"/>
    </source>
</evidence>
<dbReference type="GO" id="GO:0004414">
    <property type="term" value="F:homoserine O-acetyltransferase activity"/>
    <property type="evidence" value="ECO:0007669"/>
    <property type="project" value="TreeGrafter"/>
</dbReference>
<name>A0A5A8DKI6_CAFRO</name>
<feature type="active site" evidence="3">
    <location>
        <position position="328"/>
    </location>
</feature>
<dbReference type="AlphaFoldDB" id="A0A5A8DKI6"/>
<accession>A0A5A8DKI6</accession>
<dbReference type="EMBL" id="VLTL01000043">
    <property type="protein sequence ID" value="KAA0165906.1"/>
    <property type="molecule type" value="Genomic_DNA"/>
</dbReference>
<dbReference type="GO" id="GO:0009092">
    <property type="term" value="P:homoserine metabolic process"/>
    <property type="evidence" value="ECO:0007669"/>
    <property type="project" value="TreeGrafter"/>
</dbReference>
<proteinExistence type="inferred from homology"/>
<protein>
    <recommendedName>
        <fullName evidence="5">AB hydrolase-1 domain-containing protein</fullName>
    </recommendedName>
</protein>
<feature type="region of interest" description="Disordered" evidence="4">
    <location>
        <begin position="1"/>
        <end position="21"/>
    </location>
</feature>
<organism evidence="6 7">
    <name type="scientific">Cafeteria roenbergensis</name>
    <name type="common">Marine flagellate</name>
    <dbReference type="NCBI Taxonomy" id="33653"/>
    <lineage>
        <taxon>Eukaryota</taxon>
        <taxon>Sar</taxon>
        <taxon>Stramenopiles</taxon>
        <taxon>Bigyra</taxon>
        <taxon>Opalozoa</taxon>
        <taxon>Bicosoecida</taxon>
        <taxon>Cafeteriaceae</taxon>
        <taxon>Cafeteria</taxon>
    </lineage>
</organism>
<comment type="similarity">
    <text evidence="1">Belongs to the AB hydrolase superfamily. MetX family.</text>
</comment>
<dbReference type="InterPro" id="IPR000073">
    <property type="entry name" value="AB_hydrolase_1"/>
</dbReference>
<evidence type="ECO:0000256" key="2">
    <source>
        <dbReference type="ARBA" id="ARBA00022679"/>
    </source>
</evidence>
<dbReference type="SUPFAM" id="SSF53474">
    <property type="entry name" value="alpha/beta-Hydrolases"/>
    <property type="match status" value="1"/>
</dbReference>
<feature type="region of interest" description="Disordered" evidence="4">
    <location>
        <begin position="200"/>
        <end position="260"/>
    </location>
</feature>
<sequence>MASGIPGDHMSKATVGAPPGTSQVRIGRLELECGRVIEDAVLAASTYGTLNAAGTNAVIVGHSLTSDSHVHQWWSKLLSATGTGSDGSHAEAPGHGKCLDTRRFFVVCFNYLGSCYGSSSPLTEGGFAAFPVPVTMRDQARAMLRAARMLGVNQVALAIGGSMGAMLALEIGLEGGPTMVRSVCAVAGCARHTDWATGHSEAGDWSTSARGTAPDGASVDTTGGIAQAPPARKPRAGAVAADARTGSPEPTPARTAGQGASGVSLPYWSVESYLHHQGGKFPARFDPGCYVALTYTLDTHDVGRGRGGVEAALARLEVPLLVVGVDSDGLYPLGLQQRMARAARFSTLAVLSSPHGHDGFLVEIDRLNEVIVEWMSASGRAPGCRRRPRRARLPSELGRVAMRE</sequence>
<dbReference type="PANTHER" id="PTHR32268">
    <property type="entry name" value="HOMOSERINE O-ACETYLTRANSFERASE"/>
    <property type="match status" value="1"/>
</dbReference>
<dbReference type="HAMAP" id="MF_00296">
    <property type="entry name" value="MetX_acyltransf"/>
    <property type="match status" value="1"/>
</dbReference>
<evidence type="ECO:0000256" key="1">
    <source>
        <dbReference type="ARBA" id="ARBA00006886"/>
    </source>
</evidence>
<dbReference type="Pfam" id="PF00561">
    <property type="entry name" value="Abhydrolase_1"/>
    <property type="match status" value="1"/>
</dbReference>
<dbReference type="PANTHER" id="PTHR32268:SF11">
    <property type="entry name" value="HOMOSERINE O-ACETYLTRANSFERASE"/>
    <property type="match status" value="1"/>
</dbReference>